<dbReference type="Pfam" id="PF00048">
    <property type="entry name" value="IL8"/>
    <property type="match status" value="1"/>
</dbReference>
<evidence type="ECO:0000256" key="5">
    <source>
        <dbReference type="ARBA" id="ARBA00022729"/>
    </source>
</evidence>
<comment type="caution">
    <text evidence="11">The sequence shown here is derived from an EMBL/GenBank/DDBJ whole genome shotgun (WGS) entry which is preliminary data.</text>
</comment>
<evidence type="ECO:0000313" key="11">
    <source>
        <dbReference type="EMBL" id="KAG5272007.1"/>
    </source>
</evidence>
<dbReference type="PANTHER" id="PTHR12015:SF108">
    <property type="entry name" value="C-C MOTIF CHEMOKINE 20"/>
    <property type="match status" value="1"/>
</dbReference>
<dbReference type="Gene3D" id="2.40.50.40">
    <property type="match status" value="1"/>
</dbReference>
<sequence>MMLLRVTTLLLLAGGLWDSATAATGSDGAIDCCLTTSSARIPPNIVKSYEVQTTDGGCKVDATLFTTKRNKKLCAPPASQEKWVRDILKRLNKESSPRVGKGCRKGKNQKQGRRCRNRQ</sequence>
<reference evidence="11" key="1">
    <citation type="submission" date="2020-10" db="EMBL/GenBank/DDBJ databases">
        <title>Chromosome-scale genome assembly of the Allis shad, Alosa alosa.</title>
        <authorList>
            <person name="Margot Z."/>
            <person name="Christophe K."/>
            <person name="Cabau C."/>
            <person name="Louis A."/>
            <person name="Berthelot C."/>
            <person name="Parey E."/>
            <person name="Roest Crollius H."/>
            <person name="Montfort J."/>
            <person name="Robinson-Rechavi M."/>
            <person name="Bucao C."/>
            <person name="Bouchez O."/>
            <person name="Gislard M."/>
            <person name="Lluch J."/>
            <person name="Milhes M."/>
            <person name="Lampietro C."/>
            <person name="Lopez Roques C."/>
            <person name="Donnadieu C."/>
            <person name="Braasch I."/>
            <person name="Desvignes T."/>
            <person name="Postlethwait J."/>
            <person name="Bobe J."/>
            <person name="Guiguen Y."/>
        </authorList>
    </citation>
    <scope>NUCLEOTIDE SEQUENCE</scope>
    <source>
        <strain evidence="11">M-15738</strain>
        <tissue evidence="11">Blood</tissue>
    </source>
</reference>
<dbReference type="InterPro" id="IPR001811">
    <property type="entry name" value="Chemokine_IL8-like_dom"/>
</dbReference>
<feature type="chain" id="PRO_5044023145" description="Chemokine interleukin-8-like domain-containing protein" evidence="9">
    <location>
        <begin position="23"/>
        <end position="119"/>
    </location>
</feature>
<dbReference type="InterPro" id="IPR036048">
    <property type="entry name" value="Interleukin_8-like_sf"/>
</dbReference>
<keyword evidence="4" id="KW-0964">Secreted</keyword>
<proteinExistence type="predicted"/>
<evidence type="ECO:0000313" key="12">
    <source>
        <dbReference type="Proteomes" id="UP000823561"/>
    </source>
</evidence>
<keyword evidence="6" id="KW-1015">Disulfide bond</keyword>
<evidence type="ECO:0000256" key="7">
    <source>
        <dbReference type="ARBA" id="ARBA00023198"/>
    </source>
</evidence>
<dbReference type="GO" id="GO:0006955">
    <property type="term" value="P:immune response"/>
    <property type="evidence" value="ECO:0007669"/>
    <property type="project" value="InterPro"/>
</dbReference>
<feature type="domain" description="Chemokine interleukin-8-like" evidence="10">
    <location>
        <begin position="29"/>
        <end position="91"/>
    </location>
</feature>
<feature type="region of interest" description="Disordered" evidence="8">
    <location>
        <begin position="93"/>
        <end position="119"/>
    </location>
</feature>
<comment type="subcellular location">
    <subcellularLocation>
        <location evidence="1">Secreted</location>
    </subcellularLocation>
</comment>
<keyword evidence="3" id="KW-0202">Cytokine</keyword>
<gene>
    <name evidence="11" type="ORF">AALO_G00160620</name>
</gene>
<keyword evidence="5 9" id="KW-0732">Signal</keyword>
<dbReference type="GO" id="GO:0006954">
    <property type="term" value="P:inflammatory response"/>
    <property type="evidence" value="ECO:0007669"/>
    <property type="project" value="UniProtKB-KW"/>
</dbReference>
<name>A0AAV6GEQ0_9TELE</name>
<dbReference type="Proteomes" id="UP000823561">
    <property type="component" value="Chromosome 12"/>
</dbReference>
<evidence type="ECO:0000256" key="9">
    <source>
        <dbReference type="SAM" id="SignalP"/>
    </source>
</evidence>
<evidence type="ECO:0000256" key="1">
    <source>
        <dbReference type="ARBA" id="ARBA00004613"/>
    </source>
</evidence>
<dbReference type="FunFam" id="2.40.50.40:FF:000012">
    <property type="entry name" value="C-C motif chemokine"/>
    <property type="match status" value="1"/>
</dbReference>
<dbReference type="GO" id="GO:0005615">
    <property type="term" value="C:extracellular space"/>
    <property type="evidence" value="ECO:0007669"/>
    <property type="project" value="UniProtKB-KW"/>
</dbReference>
<dbReference type="GO" id="GO:0008009">
    <property type="term" value="F:chemokine activity"/>
    <property type="evidence" value="ECO:0007669"/>
    <property type="project" value="InterPro"/>
</dbReference>
<dbReference type="EMBL" id="JADWDJ010000012">
    <property type="protein sequence ID" value="KAG5272007.1"/>
    <property type="molecule type" value="Genomic_DNA"/>
</dbReference>
<evidence type="ECO:0000256" key="4">
    <source>
        <dbReference type="ARBA" id="ARBA00022525"/>
    </source>
</evidence>
<dbReference type="AlphaFoldDB" id="A0AAV6GEQ0"/>
<dbReference type="PANTHER" id="PTHR12015">
    <property type="entry name" value="SMALL INDUCIBLE CYTOKINE A"/>
    <property type="match status" value="1"/>
</dbReference>
<evidence type="ECO:0000256" key="8">
    <source>
        <dbReference type="SAM" id="MobiDB-lite"/>
    </source>
</evidence>
<accession>A0AAV6GEQ0</accession>
<feature type="signal peptide" evidence="9">
    <location>
        <begin position="1"/>
        <end position="22"/>
    </location>
</feature>
<protein>
    <recommendedName>
        <fullName evidence="10">Chemokine interleukin-8-like domain-containing protein</fullName>
    </recommendedName>
</protein>
<evidence type="ECO:0000259" key="10">
    <source>
        <dbReference type="SMART" id="SM00199"/>
    </source>
</evidence>
<evidence type="ECO:0000256" key="2">
    <source>
        <dbReference type="ARBA" id="ARBA00022500"/>
    </source>
</evidence>
<dbReference type="SUPFAM" id="SSF54117">
    <property type="entry name" value="Interleukin 8-like chemokines"/>
    <property type="match status" value="1"/>
</dbReference>
<dbReference type="SMART" id="SM00199">
    <property type="entry name" value="SCY"/>
    <property type="match status" value="1"/>
</dbReference>
<evidence type="ECO:0000256" key="3">
    <source>
        <dbReference type="ARBA" id="ARBA00022514"/>
    </source>
</evidence>
<dbReference type="InterPro" id="IPR039809">
    <property type="entry name" value="Chemokine_b/g/d"/>
</dbReference>
<feature type="compositionally biased region" description="Basic residues" evidence="8">
    <location>
        <begin position="101"/>
        <end position="119"/>
    </location>
</feature>
<evidence type="ECO:0000256" key="6">
    <source>
        <dbReference type="ARBA" id="ARBA00023157"/>
    </source>
</evidence>
<keyword evidence="12" id="KW-1185">Reference proteome</keyword>
<organism evidence="11 12">
    <name type="scientific">Alosa alosa</name>
    <name type="common">allis shad</name>
    <dbReference type="NCBI Taxonomy" id="278164"/>
    <lineage>
        <taxon>Eukaryota</taxon>
        <taxon>Metazoa</taxon>
        <taxon>Chordata</taxon>
        <taxon>Craniata</taxon>
        <taxon>Vertebrata</taxon>
        <taxon>Euteleostomi</taxon>
        <taxon>Actinopterygii</taxon>
        <taxon>Neopterygii</taxon>
        <taxon>Teleostei</taxon>
        <taxon>Clupei</taxon>
        <taxon>Clupeiformes</taxon>
        <taxon>Clupeoidei</taxon>
        <taxon>Clupeidae</taxon>
        <taxon>Alosa</taxon>
    </lineage>
</organism>
<keyword evidence="7" id="KW-0395">Inflammatory response</keyword>
<keyword evidence="2" id="KW-0145">Chemotaxis</keyword>